<feature type="active site" description="Proton donor/acceptor" evidence="12">
    <location>
        <position position="144"/>
    </location>
</feature>
<dbReference type="SUPFAM" id="SSF51569">
    <property type="entry name" value="Aldolase"/>
    <property type="match status" value="1"/>
</dbReference>
<keyword evidence="5 12" id="KW-0963">Cytoplasm</keyword>
<keyword evidence="15" id="KW-1185">Reference proteome</keyword>
<evidence type="ECO:0000256" key="5">
    <source>
        <dbReference type="ARBA" id="ARBA00022490"/>
    </source>
</evidence>
<comment type="subunit">
    <text evidence="12">Homotetramer; dimer of dimers.</text>
</comment>
<dbReference type="PANTHER" id="PTHR12128">
    <property type="entry name" value="DIHYDRODIPICOLINATE SYNTHASE"/>
    <property type="match status" value="1"/>
</dbReference>
<evidence type="ECO:0000256" key="7">
    <source>
        <dbReference type="ARBA" id="ARBA00022915"/>
    </source>
</evidence>
<dbReference type="CDD" id="cd00950">
    <property type="entry name" value="DHDPS"/>
    <property type="match status" value="1"/>
</dbReference>
<feature type="site" description="Part of a proton relay during catalysis" evidence="12">
    <location>
        <position position="55"/>
    </location>
</feature>
<comment type="function">
    <text evidence="1 12">Catalyzes the condensation of (S)-aspartate-beta-semialdehyde [(S)-ASA] and pyruvate to 4-hydroxy-tetrahydrodipicolinate (HTPA).</text>
</comment>
<evidence type="ECO:0000256" key="9">
    <source>
        <dbReference type="ARBA" id="ARBA00023239"/>
    </source>
</evidence>
<dbReference type="SMART" id="SM01130">
    <property type="entry name" value="DHDPS"/>
    <property type="match status" value="1"/>
</dbReference>
<feature type="active site" description="Schiff-base intermediate with substrate" evidence="12">
    <location>
        <position position="172"/>
    </location>
</feature>
<evidence type="ECO:0000313" key="14">
    <source>
        <dbReference type="EMBL" id="GAA4026492.1"/>
    </source>
</evidence>
<comment type="subcellular location">
    <subcellularLocation>
        <location evidence="12">Cytoplasm</location>
    </subcellularLocation>
</comment>
<feature type="binding site" evidence="12">
    <location>
        <position position="56"/>
    </location>
    <ligand>
        <name>pyruvate</name>
        <dbReference type="ChEBI" id="CHEBI:15361"/>
    </ligand>
</feature>
<dbReference type="EMBL" id="BAABAL010000019">
    <property type="protein sequence ID" value="GAA4026492.1"/>
    <property type="molecule type" value="Genomic_DNA"/>
</dbReference>
<dbReference type="Proteomes" id="UP001501747">
    <property type="component" value="Unassembled WGS sequence"/>
</dbReference>
<evidence type="ECO:0000256" key="13">
    <source>
        <dbReference type="PIRNR" id="PIRNR001365"/>
    </source>
</evidence>
<feature type="binding site" evidence="12">
    <location>
        <position position="212"/>
    </location>
    <ligand>
        <name>pyruvate</name>
        <dbReference type="ChEBI" id="CHEBI:15361"/>
    </ligand>
</feature>
<dbReference type="InterPro" id="IPR020624">
    <property type="entry name" value="Schiff_base-form_aldolases_CS"/>
</dbReference>
<evidence type="ECO:0000256" key="2">
    <source>
        <dbReference type="ARBA" id="ARBA00005120"/>
    </source>
</evidence>
<dbReference type="InterPro" id="IPR013785">
    <property type="entry name" value="Aldolase_TIM"/>
</dbReference>
<evidence type="ECO:0000313" key="15">
    <source>
        <dbReference type="Proteomes" id="UP001501747"/>
    </source>
</evidence>
<keyword evidence="9 12" id="KW-0456">Lyase</keyword>
<protein>
    <recommendedName>
        <fullName evidence="4 12">4-hydroxy-tetrahydrodipicolinate synthase</fullName>
        <shortName evidence="12">HTPA synthase</shortName>
        <ecNumber evidence="4 12">4.3.3.7</ecNumber>
    </recommendedName>
</protein>
<dbReference type="Pfam" id="PF00701">
    <property type="entry name" value="DHDPS"/>
    <property type="match status" value="1"/>
</dbReference>
<dbReference type="Gene3D" id="3.20.20.70">
    <property type="entry name" value="Aldolase class I"/>
    <property type="match status" value="1"/>
</dbReference>
<dbReference type="HAMAP" id="MF_00418">
    <property type="entry name" value="DapA"/>
    <property type="match status" value="1"/>
</dbReference>
<dbReference type="InterPro" id="IPR005263">
    <property type="entry name" value="DapA"/>
</dbReference>
<evidence type="ECO:0000256" key="3">
    <source>
        <dbReference type="ARBA" id="ARBA00007592"/>
    </source>
</evidence>
<keyword evidence="10 12" id="KW-0704">Schiff base</keyword>
<name>A0ABP7TI31_9PSEU</name>
<reference evidence="15" key="1">
    <citation type="journal article" date="2019" name="Int. J. Syst. Evol. Microbiol.">
        <title>The Global Catalogue of Microorganisms (GCM) 10K type strain sequencing project: providing services to taxonomists for standard genome sequencing and annotation.</title>
        <authorList>
            <consortium name="The Broad Institute Genomics Platform"/>
            <consortium name="The Broad Institute Genome Sequencing Center for Infectious Disease"/>
            <person name="Wu L."/>
            <person name="Ma J."/>
        </authorList>
    </citation>
    <scope>NUCLEOTIDE SEQUENCE [LARGE SCALE GENOMIC DNA]</scope>
    <source>
        <strain evidence="15">JCM 17342</strain>
    </source>
</reference>
<dbReference type="RefSeq" id="WP_344881841.1">
    <property type="nucleotide sequence ID" value="NZ_BAABAL010000019.1"/>
</dbReference>
<comment type="pathway">
    <text evidence="2 12">Amino-acid biosynthesis; L-lysine biosynthesis via DAP pathway; (S)-tetrahydrodipicolinate from L-aspartate: step 3/4.</text>
</comment>
<dbReference type="NCBIfam" id="TIGR00674">
    <property type="entry name" value="dapA"/>
    <property type="match status" value="1"/>
</dbReference>
<comment type="caution">
    <text evidence="12">Was originally thought to be a dihydrodipicolinate synthase (DHDPS), catalyzing the condensation of (S)-aspartate-beta-semialdehyde [(S)-ASA] and pyruvate to dihydrodipicolinate (DHDP). However, it was shown in E.coli that the product of the enzymatic reaction is not dihydrodipicolinate but in fact (4S)-4-hydroxy-2,3,4,5-tetrahydro-(2S)-dipicolinic acid (HTPA), and that the consecutive dehydration reaction leading to DHDP is not spontaneous but catalyzed by DapB.</text>
</comment>
<comment type="similarity">
    <text evidence="3 12 13">Belongs to the DapA family.</text>
</comment>
<dbReference type="PROSITE" id="PS00666">
    <property type="entry name" value="DHDPS_2"/>
    <property type="match status" value="1"/>
</dbReference>
<evidence type="ECO:0000256" key="11">
    <source>
        <dbReference type="ARBA" id="ARBA00047836"/>
    </source>
</evidence>
<dbReference type="PIRSF" id="PIRSF001365">
    <property type="entry name" value="DHDPS"/>
    <property type="match status" value="1"/>
</dbReference>
<evidence type="ECO:0000256" key="12">
    <source>
        <dbReference type="HAMAP-Rule" id="MF_00418"/>
    </source>
</evidence>
<dbReference type="InterPro" id="IPR020625">
    <property type="entry name" value="Schiff_base-form_aldolases_AS"/>
</dbReference>
<evidence type="ECO:0000256" key="8">
    <source>
        <dbReference type="ARBA" id="ARBA00023154"/>
    </source>
</evidence>
<accession>A0ABP7TI31</accession>
<comment type="caution">
    <text evidence="14">The sequence shown here is derived from an EMBL/GenBank/DDBJ whole genome shotgun (WGS) entry which is preliminary data.</text>
</comment>
<sequence>MTGCPTAAPGRPFGRVLTAMVTPFTETGKLDLDAAQKLAAHLIESGNDGLVLNGTTGESPTTSDAEKADLVRAVVDAVGGRAAVVAGAGTNDTAHSVQQAIAMEKAGAHGLLVVSPYYSRPAQTGLLAHFSAVADATSLPVMLYDIPGRTAVPIEVDTLCALAEHPNVVAVKDAKSDLFASSQVLSRTDLAFYSGDDMINLPWFSVGAVGVVSVIGHVAGGRLREMLDAHERGDVVAAREIHRDLLPVCAAFGRLGGVIFSKTALRLRGLPVGEPRLPIPSATPAERDALAATLRSAGLDLVEEAVAQ</sequence>
<keyword evidence="6 12" id="KW-0028">Amino-acid biosynthesis</keyword>
<dbReference type="InterPro" id="IPR002220">
    <property type="entry name" value="DapA-like"/>
</dbReference>
<dbReference type="PANTHER" id="PTHR12128:SF66">
    <property type="entry name" value="4-HYDROXY-2-OXOGLUTARATE ALDOLASE, MITOCHONDRIAL"/>
    <property type="match status" value="1"/>
</dbReference>
<keyword evidence="7 12" id="KW-0220">Diaminopimelate biosynthesis</keyword>
<organism evidence="14 15">
    <name type="scientific">Allokutzneria multivorans</name>
    <dbReference type="NCBI Taxonomy" id="1142134"/>
    <lineage>
        <taxon>Bacteria</taxon>
        <taxon>Bacillati</taxon>
        <taxon>Actinomycetota</taxon>
        <taxon>Actinomycetes</taxon>
        <taxon>Pseudonocardiales</taxon>
        <taxon>Pseudonocardiaceae</taxon>
        <taxon>Allokutzneria</taxon>
    </lineage>
</organism>
<feature type="site" description="Part of a proton relay during catalysis" evidence="12">
    <location>
        <position position="118"/>
    </location>
</feature>
<dbReference type="PROSITE" id="PS00665">
    <property type="entry name" value="DHDPS_1"/>
    <property type="match status" value="1"/>
</dbReference>
<dbReference type="PRINTS" id="PR00146">
    <property type="entry name" value="DHPICSNTHASE"/>
</dbReference>
<evidence type="ECO:0000256" key="10">
    <source>
        <dbReference type="ARBA" id="ARBA00023270"/>
    </source>
</evidence>
<gene>
    <name evidence="12 14" type="primary">dapA</name>
    <name evidence="14" type="ORF">GCM10022247_59140</name>
</gene>
<dbReference type="EC" id="4.3.3.7" evidence="4 12"/>
<evidence type="ECO:0000256" key="1">
    <source>
        <dbReference type="ARBA" id="ARBA00003294"/>
    </source>
</evidence>
<proteinExistence type="inferred from homology"/>
<evidence type="ECO:0000256" key="6">
    <source>
        <dbReference type="ARBA" id="ARBA00022605"/>
    </source>
</evidence>
<evidence type="ECO:0000256" key="4">
    <source>
        <dbReference type="ARBA" id="ARBA00012086"/>
    </source>
</evidence>
<keyword evidence="8 12" id="KW-0457">Lysine biosynthesis</keyword>
<comment type="catalytic activity">
    <reaction evidence="11 12">
        <text>L-aspartate 4-semialdehyde + pyruvate = (2S,4S)-4-hydroxy-2,3,4,5-tetrahydrodipicolinate + H2O + H(+)</text>
        <dbReference type="Rhea" id="RHEA:34171"/>
        <dbReference type="ChEBI" id="CHEBI:15361"/>
        <dbReference type="ChEBI" id="CHEBI:15377"/>
        <dbReference type="ChEBI" id="CHEBI:15378"/>
        <dbReference type="ChEBI" id="CHEBI:67139"/>
        <dbReference type="ChEBI" id="CHEBI:537519"/>
        <dbReference type="EC" id="4.3.3.7"/>
    </reaction>
</comment>